<name>A0A455ZHL7_9FLAO</name>
<dbReference type="AlphaFoldDB" id="A0A455ZHL7"/>
<reference evidence="2" key="2">
    <citation type="journal article" date="2014" name="PLoS ONE">
        <title>Insights from the genome annotation of Elizabethkingia anophelis from the malaria vector Anopheles gambiae.</title>
        <authorList>
            <person name="Kukutla P."/>
            <person name="Lindberg B.G."/>
            <person name="Pei D."/>
            <person name="Rayl M."/>
            <person name="Yu W."/>
            <person name="Steritz M."/>
            <person name="Faye I."/>
            <person name="Xu J."/>
        </authorList>
    </citation>
    <scope>NUCLEOTIDE SEQUENCE</scope>
</reference>
<proteinExistence type="predicted"/>
<dbReference type="EMBL" id="BK010621">
    <property type="protein sequence ID" value="DAC76278.1"/>
    <property type="molecule type" value="Genomic_DNA"/>
</dbReference>
<reference evidence="2" key="5">
    <citation type="journal article" date="2017" name="Genome Announc.">
        <title>Complete Circularized Genome Sequences of Four Strains of Elizabethkingia anophelis, Including Two Novel Strains Isolated from Wild-Caught Anopheles sinensis.</title>
        <authorList>
            <person name="Pei D."/>
            <person name="Nicholson A.C."/>
            <person name="Jiang J."/>
            <person name="Chen H."/>
            <person name="Whitney A.M."/>
            <person name="Villarma A."/>
            <person name="Bell M."/>
            <person name="Humrighouse B."/>
            <person name="Rowe L.A."/>
            <person name="Sheth M."/>
            <person name="Batra D."/>
            <person name="Juieng P."/>
            <person name="Loparev V.N."/>
            <person name="McQuiston J.R."/>
            <person name="Lan Y."/>
            <person name="Ma Y."/>
            <person name="Xu J."/>
        </authorList>
    </citation>
    <scope>NUCLEOTIDE SEQUENCE</scope>
</reference>
<reference evidence="2" key="1">
    <citation type="journal article" date="2014" name="Genome Biol. Evol.">
        <title>Comparative genomic analysis of malaria mosquito vector-associated novel pathogen Elizabethkingia anophelis.</title>
        <authorList>
            <person name="Teo J."/>
            <person name="Tan S.Y."/>
            <person name="Liu Y."/>
            <person name="Tay M."/>
            <person name="Ding Y."/>
            <person name="Li Y."/>
            <person name="Kjelleberg S."/>
            <person name="Givskov M."/>
            <person name="Lin R.T."/>
            <person name="Yang L."/>
        </authorList>
    </citation>
    <scope>NUCLEOTIDE SEQUENCE</scope>
</reference>
<accession>A0A455ZHL7</accession>
<reference evidence="2" key="7">
    <citation type="journal article" date="2017" name="Sci. Rep.">
        <title>Genomic features, phylogenetic relationships, and comparative genomics of Elizabethkingia anophelis strain EM361-97 isolated in Taiwan.</title>
        <authorList>
            <person name="Lin J.N."/>
            <person name="Lai C.H."/>
            <person name="Yang C.H."/>
            <person name="Huang Y.H."/>
            <person name="Lin H.H."/>
        </authorList>
    </citation>
    <scope>NUCLEOTIDE SEQUENCE</scope>
</reference>
<evidence type="ECO:0000313" key="1">
    <source>
        <dbReference type="EMBL" id="DAC75617.1"/>
    </source>
</evidence>
<evidence type="ECO:0000313" key="2">
    <source>
        <dbReference type="EMBL" id="DAC76278.1"/>
    </source>
</evidence>
<dbReference type="EMBL" id="BK010607">
    <property type="protein sequence ID" value="DAC75617.1"/>
    <property type="molecule type" value="Genomic_DNA"/>
</dbReference>
<gene>
    <name evidence="1" type="primary">ICEEaIII(2)_R26_72140_72024</name>
</gene>
<reference evidence="2" key="3">
    <citation type="journal article" date="2016" name="Genome Announc.">
        <title>Complete Genome Sequences of Four Strains from the 2015-2016 Elizabethkingia anophelis Outbreak.</title>
        <authorList>
            <person name="Nicholson A.C."/>
            <person name="Whitney A.M."/>
            <person name="Emery B.D."/>
            <person name="Bell M.E."/>
            <person name="Gartin J.T."/>
            <person name="Humrighouse B.W."/>
            <person name="Loparev V.N."/>
            <person name="Batra D."/>
            <person name="Sheth M."/>
            <person name="Rowe L.A."/>
            <person name="Juieng P."/>
            <person name="Knipe K."/>
            <person name="Gulvik C."/>
            <person name="McQuiston J.R."/>
        </authorList>
    </citation>
    <scope>NUCLEOTIDE SEQUENCE</scope>
</reference>
<organism evidence="2">
    <name type="scientific">Elizabethkingia anophelis</name>
    <dbReference type="NCBI Taxonomy" id="1117645"/>
    <lineage>
        <taxon>Bacteria</taxon>
        <taxon>Pseudomonadati</taxon>
        <taxon>Bacteroidota</taxon>
        <taxon>Flavobacteriia</taxon>
        <taxon>Flavobacteriales</taxon>
        <taxon>Weeksellaceae</taxon>
        <taxon>Elizabethkingia</taxon>
    </lineage>
</organism>
<reference evidence="2" key="6">
    <citation type="journal article" date="2017" name="Nat. Commun.">
        <title>Evolutionary dynamics and genomic features of the Elizabethkingia anophelis 2015 to 2016 Wisconsin outbreak strain.</title>
        <authorList>
            <person name="Perrin A."/>
            <person name="Larsonneur E."/>
            <person name="Nicholson A.C."/>
            <person name="Edwards D.J."/>
            <person name="Gundlach K.M."/>
            <person name="Whitney A.M."/>
            <person name="Gulvik C.A."/>
            <person name="Bell M.E."/>
            <person name="Rendueles O."/>
            <person name="Cury J."/>
            <person name="Hugon P."/>
            <person name="Clermont D."/>
            <person name="Enouf V."/>
            <person name="Loparev V."/>
            <person name="Juieng P."/>
            <person name="Monson T."/>
            <person name="Warshauer D."/>
            <person name="Elbadawi L.I."/>
            <person name="Walters M.S."/>
            <person name="Crist M.B."/>
            <person name="Noble-Wang J."/>
            <person name="Borlaug G."/>
            <person name="Rocha E.P.C."/>
            <person name="Criscuolo A."/>
            <person name="Touchon M."/>
            <person name="Davis J.P."/>
            <person name="Holt K.E."/>
            <person name="McQuiston J.R."/>
            <person name="Brisse S."/>
        </authorList>
    </citation>
    <scope>NUCLEOTIDE SEQUENCE</scope>
</reference>
<reference evidence="2" key="8">
    <citation type="journal article" date="2018" name="J. ISSAAS">
        <title>In Silico Identification of Three Types of Integrative and Conjugative Elements (ICEs) in Elizabethkingia anophelis Strains Isolated from Around the World.</title>
        <authorList>
            <person name="Xu J."/>
            <person name="Pei D."/>
            <person name="Nicholson A."/>
            <person name="Lan Y."/>
            <person name="Xia Q."/>
        </authorList>
    </citation>
    <scope>NUCLEOTIDE SEQUENCE</scope>
</reference>
<sequence length="38" mass="4212">MKAKYSNATLVISGHDEWTGGGHIENTITLLNKITLKR</sequence>
<protein>
    <submittedName>
        <fullName evidence="2">Uncharacterized protein</fullName>
    </submittedName>
</protein>
<reference evidence="2" key="4">
    <citation type="journal article" date="2016" name="Sci. Rep.">
        <title>Genomic epidemiology and global diversity of the emerging bacterial pathogen Elizabethkingia anophelis.</title>
        <authorList>
            <person name="Breurec S."/>
            <person name="Criscuolo A."/>
            <person name="Diancourt L."/>
            <person name="Rendueles O."/>
            <person name="Vandenbogaert M."/>
            <person name="Passet V."/>
            <person name="Caro V."/>
            <person name="Rocha E.P."/>
            <person name="Touchon M."/>
            <person name="Brisse S."/>
        </authorList>
    </citation>
    <scope>NUCLEOTIDE SEQUENCE</scope>
</reference>